<keyword evidence="2" id="KW-1185">Reference proteome</keyword>
<reference evidence="1 2" key="1">
    <citation type="submission" date="2015-02" db="EMBL/GenBank/DDBJ databases">
        <authorList>
            <person name="Ju K.-S."/>
            <person name="Doroghazi J.R."/>
            <person name="Metcalf W."/>
        </authorList>
    </citation>
    <scope>NUCLEOTIDE SEQUENCE [LARGE SCALE GENOMIC DNA]</scope>
    <source>
        <strain evidence="1 2">ATCC 31215</strain>
    </source>
</reference>
<dbReference type="AlphaFoldDB" id="A0A0F2T6Q8"/>
<dbReference type="RefSeq" id="WP_045702836.1">
    <property type="nucleotide sequence ID" value="NZ_JZKH01000086.1"/>
</dbReference>
<dbReference type="Proteomes" id="UP000033699">
    <property type="component" value="Unassembled WGS sequence"/>
</dbReference>
<sequence length="177" mass="19301">MSVFTKRRSVRLSQHRVLDSPFGPIRIDYDRWPAAVARMTGAGIPTVTMALDRQHGALNVGGQSVPTHEGNTDWDPRRKANTRTALVGGRRYELRPTALCRAELRCDERVIGHARGTLRSYGPGRGIPGIDARVTWSPGVDPTDVAVGQAMVLTFGAGAPGALQRVLMFWIDNSGTR</sequence>
<comment type="caution">
    <text evidence="1">The sequence shown here is derived from an EMBL/GenBank/DDBJ whole genome shotgun (WGS) entry which is preliminary data.</text>
</comment>
<evidence type="ECO:0000313" key="2">
    <source>
        <dbReference type="Proteomes" id="UP000033699"/>
    </source>
</evidence>
<dbReference type="PATRIC" id="fig|359131.3.peg.7597"/>
<protein>
    <submittedName>
        <fullName evidence="1">Uncharacterized protein</fullName>
    </submittedName>
</protein>
<evidence type="ECO:0000313" key="1">
    <source>
        <dbReference type="EMBL" id="KJS58919.1"/>
    </source>
</evidence>
<gene>
    <name evidence="1" type="ORF">VM95_30465</name>
</gene>
<dbReference type="EMBL" id="JZKH01000086">
    <property type="protein sequence ID" value="KJS58919.1"/>
    <property type="molecule type" value="Genomic_DNA"/>
</dbReference>
<name>A0A0F2T6Q8_STRR3</name>
<accession>A0A0F2T6Q8</accession>
<proteinExistence type="predicted"/>
<organism evidence="1 2">
    <name type="scientific">Streptomyces rubellomurinus (strain ATCC 31215)</name>
    <dbReference type="NCBI Taxonomy" id="359131"/>
    <lineage>
        <taxon>Bacteria</taxon>
        <taxon>Bacillati</taxon>
        <taxon>Actinomycetota</taxon>
        <taxon>Actinomycetes</taxon>
        <taxon>Kitasatosporales</taxon>
        <taxon>Streptomycetaceae</taxon>
        <taxon>Streptomyces</taxon>
    </lineage>
</organism>
<dbReference type="OrthoDB" id="4192788at2"/>